<proteinExistence type="inferred from homology"/>
<dbReference type="SMART" id="SM00054">
    <property type="entry name" value="EFh"/>
    <property type="match status" value="4"/>
</dbReference>
<dbReference type="InterPro" id="IPR018247">
    <property type="entry name" value="EF_Hand_1_Ca_BS"/>
</dbReference>
<comment type="subunit">
    <text evidence="16">Interacts with PCSK6 (immature form including the propeptide); probably involved in the maturation and the secretion of PCSK6.</text>
</comment>
<dbReference type="Gene3D" id="1.10.238.10">
    <property type="entry name" value="EF-hand"/>
    <property type="match status" value="3"/>
</dbReference>
<dbReference type="InterPro" id="IPR045254">
    <property type="entry name" value="Nit1/2_C-N_Hydrolase"/>
</dbReference>
<evidence type="ECO:0000256" key="11">
    <source>
        <dbReference type="ARBA" id="ARBA00036637"/>
    </source>
</evidence>
<dbReference type="GO" id="GO:0006528">
    <property type="term" value="P:asparagine metabolic process"/>
    <property type="evidence" value="ECO:0007669"/>
    <property type="project" value="TreeGrafter"/>
</dbReference>
<comment type="catalytic activity">
    <reaction evidence="14">
        <text>2-oxosuccinamate + H2O = oxaloacetate + NH4(+)</text>
        <dbReference type="Rhea" id="RHEA:59412"/>
        <dbReference type="ChEBI" id="CHEBI:15377"/>
        <dbReference type="ChEBI" id="CHEBI:16452"/>
        <dbReference type="ChEBI" id="CHEBI:28938"/>
        <dbReference type="ChEBI" id="CHEBI:57735"/>
        <dbReference type="EC" id="3.5.1.3"/>
    </reaction>
    <physiologicalReaction direction="left-to-right" evidence="14">
        <dbReference type="Rhea" id="RHEA:59413"/>
    </physiologicalReaction>
</comment>
<dbReference type="PROSITE" id="PS00018">
    <property type="entry name" value="EF_HAND_1"/>
    <property type="match status" value="4"/>
</dbReference>
<organism evidence="20 21">
    <name type="scientific">Rhipicephalus sanguineus</name>
    <name type="common">Brown dog tick</name>
    <name type="synonym">Ixodes sanguineus</name>
    <dbReference type="NCBI Taxonomy" id="34632"/>
    <lineage>
        <taxon>Eukaryota</taxon>
        <taxon>Metazoa</taxon>
        <taxon>Ecdysozoa</taxon>
        <taxon>Arthropoda</taxon>
        <taxon>Chelicerata</taxon>
        <taxon>Arachnida</taxon>
        <taxon>Acari</taxon>
        <taxon>Parasitiformes</taxon>
        <taxon>Ixodida</taxon>
        <taxon>Ixodoidea</taxon>
        <taxon>Ixodidae</taxon>
        <taxon>Rhipicephalinae</taxon>
        <taxon>Rhipicephalus</taxon>
        <taxon>Rhipicephalus</taxon>
    </lineage>
</organism>
<reference evidence="20" key="2">
    <citation type="submission" date="2021-09" db="EMBL/GenBank/DDBJ databases">
        <authorList>
            <person name="Jia N."/>
            <person name="Wang J."/>
            <person name="Shi W."/>
            <person name="Du L."/>
            <person name="Sun Y."/>
            <person name="Zhan W."/>
            <person name="Jiang J."/>
            <person name="Wang Q."/>
            <person name="Zhang B."/>
            <person name="Ji P."/>
            <person name="Sakyi L.B."/>
            <person name="Cui X."/>
            <person name="Yuan T."/>
            <person name="Jiang B."/>
            <person name="Yang W."/>
            <person name="Lam T.T.-Y."/>
            <person name="Chang Q."/>
            <person name="Ding S."/>
            <person name="Wang X."/>
            <person name="Zhu J."/>
            <person name="Ruan X."/>
            <person name="Zhao L."/>
            <person name="Wei J."/>
            <person name="Que T."/>
            <person name="Du C."/>
            <person name="Cheng J."/>
            <person name="Dai P."/>
            <person name="Han X."/>
            <person name="Huang E."/>
            <person name="Gao Y."/>
            <person name="Liu J."/>
            <person name="Shao H."/>
            <person name="Ye R."/>
            <person name="Li L."/>
            <person name="Wei W."/>
            <person name="Wang X."/>
            <person name="Wang C."/>
            <person name="Huo Q."/>
            <person name="Li W."/>
            <person name="Guo W."/>
            <person name="Chen H."/>
            <person name="Chen S."/>
            <person name="Zhou L."/>
            <person name="Zhou L."/>
            <person name="Ni X."/>
            <person name="Tian J."/>
            <person name="Zhou Y."/>
            <person name="Sheng Y."/>
            <person name="Liu T."/>
            <person name="Pan Y."/>
            <person name="Xia L."/>
            <person name="Li J."/>
            <person name="Zhao F."/>
            <person name="Cao W."/>
        </authorList>
    </citation>
    <scope>NUCLEOTIDE SEQUENCE</scope>
    <source>
        <strain evidence="20">Rsan-2018</strain>
        <tissue evidence="20">Larvae</tissue>
    </source>
</reference>
<comment type="similarity">
    <text evidence="2">Belongs to the carbon-nitrogen hydrolase superfamily. NIT1/NIT2 family.</text>
</comment>
<dbReference type="VEuPathDB" id="VectorBase:RSAN_028717"/>
<evidence type="ECO:0000256" key="2">
    <source>
        <dbReference type="ARBA" id="ARBA00010613"/>
    </source>
</evidence>
<dbReference type="VEuPathDB" id="VectorBase:RSAN_049374"/>
<dbReference type="Proteomes" id="UP000821837">
    <property type="component" value="Chromosome 10"/>
</dbReference>
<dbReference type="EMBL" id="JABSTV010001246">
    <property type="protein sequence ID" value="KAH7976861.1"/>
    <property type="molecule type" value="Genomic_DNA"/>
</dbReference>
<dbReference type="FunFam" id="1.10.238.10:FF:000104">
    <property type="entry name" value="calumenin isoform X1"/>
    <property type="match status" value="1"/>
</dbReference>
<feature type="domain" description="EF-hand" evidence="18">
    <location>
        <begin position="379"/>
        <end position="414"/>
    </location>
</feature>
<feature type="domain" description="CN hydrolase" evidence="19">
    <location>
        <begin position="6"/>
        <end position="250"/>
    </location>
</feature>
<keyword evidence="8" id="KW-0106">Calcium</keyword>
<dbReference type="InterPro" id="IPR011992">
    <property type="entry name" value="EF-hand-dom_pair"/>
</dbReference>
<evidence type="ECO:0000256" key="8">
    <source>
        <dbReference type="ARBA" id="ARBA00022837"/>
    </source>
</evidence>
<comment type="caution">
    <text evidence="20">The sequence shown here is derived from an EMBL/GenBank/DDBJ whole genome shotgun (WGS) entry which is preliminary data.</text>
</comment>
<evidence type="ECO:0000313" key="20">
    <source>
        <dbReference type="EMBL" id="KAH7976861.1"/>
    </source>
</evidence>
<dbReference type="Pfam" id="PF13202">
    <property type="entry name" value="EF-hand_5"/>
    <property type="match status" value="1"/>
</dbReference>
<dbReference type="SUPFAM" id="SSF56317">
    <property type="entry name" value="Carbon-nitrogen hydrolase"/>
    <property type="match status" value="1"/>
</dbReference>
<dbReference type="PANTHER" id="PTHR23088:SF30">
    <property type="entry name" value="OMEGA-AMIDASE NIT2"/>
    <property type="match status" value="1"/>
</dbReference>
<dbReference type="Pfam" id="PF00795">
    <property type="entry name" value="CN_hydrolase"/>
    <property type="match status" value="1"/>
</dbReference>
<evidence type="ECO:0000259" key="19">
    <source>
        <dbReference type="PROSITE" id="PS50263"/>
    </source>
</evidence>
<evidence type="ECO:0000256" key="17">
    <source>
        <dbReference type="ARBA" id="ARBA00072696"/>
    </source>
</evidence>
<evidence type="ECO:0000256" key="7">
    <source>
        <dbReference type="ARBA" id="ARBA00022824"/>
    </source>
</evidence>
<evidence type="ECO:0000256" key="9">
    <source>
        <dbReference type="ARBA" id="ARBA00023180"/>
    </source>
</evidence>
<dbReference type="PROSITE" id="PS50263">
    <property type="entry name" value="CN_HYDROLASE"/>
    <property type="match status" value="1"/>
</dbReference>
<dbReference type="Gene3D" id="3.60.110.10">
    <property type="entry name" value="Carbon-nitrogen hydrolase"/>
    <property type="match status" value="1"/>
</dbReference>
<comment type="subcellular location">
    <subcellularLocation>
        <location evidence="1">Endoplasmic reticulum lumen</location>
    </subcellularLocation>
</comment>
<dbReference type="GO" id="GO:0050152">
    <property type="term" value="F:omega-amidase activity"/>
    <property type="evidence" value="ECO:0007669"/>
    <property type="project" value="UniProtKB-EC"/>
</dbReference>
<evidence type="ECO:0000256" key="13">
    <source>
        <dbReference type="ARBA" id="ARBA00041576"/>
    </source>
</evidence>
<dbReference type="FunFam" id="3.60.110.10:FF:000002">
    <property type="entry name" value="Nitrilase family member 2"/>
    <property type="match status" value="1"/>
</dbReference>
<keyword evidence="21" id="KW-1185">Reference proteome</keyword>
<comment type="catalytic activity">
    <reaction evidence="11">
        <text>2-oxoglutaramate + H2O = 2-oxoglutarate + NH4(+)</text>
        <dbReference type="Rhea" id="RHEA:32963"/>
        <dbReference type="ChEBI" id="CHEBI:15377"/>
        <dbReference type="ChEBI" id="CHEBI:16769"/>
        <dbReference type="ChEBI" id="CHEBI:16810"/>
        <dbReference type="ChEBI" id="CHEBI:28938"/>
        <dbReference type="EC" id="3.5.1.3"/>
    </reaction>
    <physiologicalReaction direction="left-to-right" evidence="11">
        <dbReference type="Rhea" id="RHEA:32964"/>
    </physiologicalReaction>
</comment>
<dbReference type="GO" id="GO:0005788">
    <property type="term" value="C:endoplasmic reticulum lumen"/>
    <property type="evidence" value="ECO:0007669"/>
    <property type="project" value="UniProtKB-SubCell"/>
</dbReference>
<dbReference type="CDD" id="cd16227">
    <property type="entry name" value="EFh_CREC_RCN2_like"/>
    <property type="match status" value="1"/>
</dbReference>
<dbReference type="CDD" id="cd07572">
    <property type="entry name" value="nit"/>
    <property type="match status" value="1"/>
</dbReference>
<evidence type="ECO:0000256" key="3">
    <source>
        <dbReference type="ARBA" id="ARBA00022723"/>
    </source>
</evidence>
<evidence type="ECO:0000256" key="10">
    <source>
        <dbReference type="ARBA" id="ARBA00023186"/>
    </source>
</evidence>
<sequence>MASTSFRVALIQLAVKASKAENLARAGVEIKKAATSGAKFVCLPECFGFPYGPQYFPKYAESIPGETSEMLSRAARENGVYLIGGSMAETENGKLYNTCLVYGPDGEMLAKHRKVHLFDIDIPGKITFRESDSFSAGDSLTTFDTPYCKVGIGICYDLRFAQMAQLYAKQGCKLLFYPGAFNMTTGPLHWELLQRGRAVDNQLYVASASPARDESGSYVAWGHSMLVDPLGKVVASAGAQEETVIAEVDLEHLEATRNQIPITKQKRDDLYDVVSLGDGKHIRDAAEEFDQLPPEEAKARLKELAIKMDKDKDGFVDRLELIDWILRSFKLLTQEEAAERFEDEDKNGDGKVTWDEHVSEAFGSPQKISDSDSEDNDLRLLEEDDRYFKAADVNGDGVLDKDEFPKFSHPSEFPEMQETLYEETMKRKDVNKDGYLSLEEFTTEDPDKPLSNEQYIAEKERFEVDYDKNGDRKLDKEETLNWLLPGNDEIAEQEAEHLIANGDTDNDGKLSIQEIVDHHELFVGSEATDYGEHLHNTSRFSDEL</sequence>
<gene>
    <name evidence="20" type="ORF">HPB52_020692</name>
</gene>
<dbReference type="PANTHER" id="PTHR23088">
    <property type="entry name" value="NITRILASE-RELATED"/>
    <property type="match status" value="1"/>
</dbReference>
<dbReference type="GO" id="GO:0006107">
    <property type="term" value="P:oxaloacetate metabolic process"/>
    <property type="evidence" value="ECO:0007669"/>
    <property type="project" value="TreeGrafter"/>
</dbReference>
<name>A0A9D4QEM3_RHISA</name>
<keyword evidence="9" id="KW-0325">Glycoprotein</keyword>
<evidence type="ECO:0000256" key="6">
    <source>
        <dbReference type="ARBA" id="ARBA00022801"/>
    </source>
</evidence>
<evidence type="ECO:0000256" key="4">
    <source>
        <dbReference type="ARBA" id="ARBA00022729"/>
    </source>
</evidence>
<reference evidence="20" key="1">
    <citation type="journal article" date="2020" name="Cell">
        <title>Large-Scale Comparative Analyses of Tick Genomes Elucidate Their Genetic Diversity and Vector Capacities.</title>
        <authorList>
            <consortium name="Tick Genome and Microbiome Consortium (TIGMIC)"/>
            <person name="Jia N."/>
            <person name="Wang J."/>
            <person name="Shi W."/>
            <person name="Du L."/>
            <person name="Sun Y."/>
            <person name="Zhan W."/>
            <person name="Jiang J.F."/>
            <person name="Wang Q."/>
            <person name="Zhang B."/>
            <person name="Ji P."/>
            <person name="Bell-Sakyi L."/>
            <person name="Cui X.M."/>
            <person name="Yuan T.T."/>
            <person name="Jiang B.G."/>
            <person name="Yang W.F."/>
            <person name="Lam T.T."/>
            <person name="Chang Q.C."/>
            <person name="Ding S.J."/>
            <person name="Wang X.J."/>
            <person name="Zhu J.G."/>
            <person name="Ruan X.D."/>
            <person name="Zhao L."/>
            <person name="Wei J.T."/>
            <person name="Ye R.Z."/>
            <person name="Que T.C."/>
            <person name="Du C.H."/>
            <person name="Zhou Y.H."/>
            <person name="Cheng J.X."/>
            <person name="Dai P.F."/>
            <person name="Guo W.B."/>
            <person name="Han X.H."/>
            <person name="Huang E.J."/>
            <person name="Li L.F."/>
            <person name="Wei W."/>
            <person name="Gao Y.C."/>
            <person name="Liu J.Z."/>
            <person name="Shao H.Z."/>
            <person name="Wang X."/>
            <person name="Wang C.C."/>
            <person name="Yang T.C."/>
            <person name="Huo Q.B."/>
            <person name="Li W."/>
            <person name="Chen H.Y."/>
            <person name="Chen S.E."/>
            <person name="Zhou L.G."/>
            <person name="Ni X.B."/>
            <person name="Tian J.H."/>
            <person name="Sheng Y."/>
            <person name="Liu T."/>
            <person name="Pan Y.S."/>
            <person name="Xia L.Y."/>
            <person name="Li J."/>
            <person name="Zhao F."/>
            <person name="Cao W.C."/>
        </authorList>
    </citation>
    <scope>NUCLEOTIDE SEQUENCE</scope>
    <source>
        <strain evidence="20">Rsan-2018</strain>
    </source>
</reference>
<dbReference type="GO" id="GO:0005739">
    <property type="term" value="C:mitochondrion"/>
    <property type="evidence" value="ECO:0007669"/>
    <property type="project" value="TreeGrafter"/>
</dbReference>
<keyword evidence="10" id="KW-0143">Chaperone</keyword>
<feature type="domain" description="EF-hand" evidence="18">
    <location>
        <begin position="296"/>
        <end position="331"/>
    </location>
</feature>
<evidence type="ECO:0000256" key="5">
    <source>
        <dbReference type="ARBA" id="ARBA00022737"/>
    </source>
</evidence>
<dbReference type="GO" id="GO:0015031">
    <property type="term" value="P:protein transport"/>
    <property type="evidence" value="ECO:0007669"/>
    <property type="project" value="UniProtKB-ARBA"/>
</dbReference>
<dbReference type="InterPro" id="IPR036526">
    <property type="entry name" value="C-N_Hydrolase_sf"/>
</dbReference>
<accession>A0A9D4QEM3</accession>
<evidence type="ECO:0000256" key="12">
    <source>
        <dbReference type="ARBA" id="ARBA00039118"/>
    </source>
</evidence>
<keyword evidence="4" id="KW-0732">Signal</keyword>
<dbReference type="InterPro" id="IPR002048">
    <property type="entry name" value="EF_hand_dom"/>
</dbReference>
<evidence type="ECO:0000313" key="21">
    <source>
        <dbReference type="Proteomes" id="UP000821837"/>
    </source>
</evidence>
<dbReference type="EC" id="3.5.1.3" evidence="12"/>
<dbReference type="PROSITE" id="PS50222">
    <property type="entry name" value="EF_HAND_2"/>
    <property type="match status" value="4"/>
</dbReference>
<dbReference type="InterPro" id="IPR003010">
    <property type="entry name" value="C-N_Hydrolase"/>
</dbReference>
<evidence type="ECO:0000259" key="18">
    <source>
        <dbReference type="PROSITE" id="PS50222"/>
    </source>
</evidence>
<evidence type="ECO:0000256" key="1">
    <source>
        <dbReference type="ARBA" id="ARBA00004319"/>
    </source>
</evidence>
<dbReference type="GO" id="GO:0006541">
    <property type="term" value="P:glutamine metabolic process"/>
    <property type="evidence" value="ECO:0007669"/>
    <property type="project" value="TreeGrafter"/>
</dbReference>
<keyword evidence="7" id="KW-0256">Endoplasmic reticulum</keyword>
<protein>
    <recommendedName>
        <fullName evidence="17">Reticulocalbin-3</fullName>
        <ecNumber evidence="12">3.5.1.3</ecNumber>
    </recommendedName>
    <alternativeName>
        <fullName evidence="13">Nitrilase homolog 2</fullName>
    </alternativeName>
</protein>
<evidence type="ECO:0000256" key="14">
    <source>
        <dbReference type="ARBA" id="ARBA00048745"/>
    </source>
</evidence>
<keyword evidence="6" id="KW-0378">Hydrolase</keyword>
<comment type="function">
    <text evidence="15">Probable molecular chaperone assisting protein biosynthesis and transport in the endoplasmic reticulum. Required for the proper biosynthesis and transport of pulmonary surfactant-associated protein A/SP-A, pulmonary surfactant-associated protein D/SP-D and the lipid transporter ABCA3. By regulating both the proper expression and the degradation through the endoplasmic reticulum-associated protein degradation pathway of these proteins plays a crucial role in pulmonary surfactant homeostasis. Has an anti-fibrotic activity by negatively regulating the secretion of type I and type III collagens. This calcium-binding protein also transiently associates with immature PCSK6 and regulates its secretion.</text>
</comment>
<feature type="domain" description="EF-hand" evidence="18">
    <location>
        <begin position="490"/>
        <end position="525"/>
    </location>
</feature>
<keyword evidence="5" id="KW-0677">Repeat</keyword>
<dbReference type="Pfam" id="PF13499">
    <property type="entry name" value="EF-hand_7"/>
    <property type="match status" value="2"/>
</dbReference>
<dbReference type="SUPFAM" id="SSF47473">
    <property type="entry name" value="EF-hand"/>
    <property type="match status" value="2"/>
</dbReference>
<dbReference type="AlphaFoldDB" id="A0A9D4QEM3"/>
<keyword evidence="3" id="KW-0479">Metal-binding</keyword>
<evidence type="ECO:0000256" key="15">
    <source>
        <dbReference type="ARBA" id="ARBA00056975"/>
    </source>
</evidence>
<evidence type="ECO:0000256" key="16">
    <source>
        <dbReference type="ARBA" id="ARBA00063143"/>
    </source>
</evidence>
<dbReference type="GO" id="GO:0005509">
    <property type="term" value="F:calcium ion binding"/>
    <property type="evidence" value="ECO:0007669"/>
    <property type="project" value="InterPro"/>
</dbReference>
<feature type="domain" description="EF-hand" evidence="18">
    <location>
        <begin position="332"/>
        <end position="367"/>
    </location>
</feature>